<keyword evidence="1" id="KW-1133">Transmembrane helix</keyword>
<feature type="chain" id="PRO_5039554531" evidence="2">
    <location>
        <begin position="29"/>
        <end position="453"/>
    </location>
</feature>
<feature type="signal peptide" evidence="2">
    <location>
        <begin position="1"/>
        <end position="28"/>
    </location>
</feature>
<keyword evidence="1" id="KW-0472">Membrane</keyword>
<feature type="transmembrane region" description="Helical" evidence="1">
    <location>
        <begin position="175"/>
        <end position="196"/>
    </location>
</feature>
<accession>A0A7W9UT51</accession>
<dbReference type="RefSeq" id="WP_184970485.1">
    <property type="nucleotide sequence ID" value="NZ_BAAAWF010000078.1"/>
</dbReference>
<evidence type="ECO:0000313" key="4">
    <source>
        <dbReference type="Proteomes" id="UP000585836"/>
    </source>
</evidence>
<dbReference type="Proteomes" id="UP000585836">
    <property type="component" value="Unassembled WGS sequence"/>
</dbReference>
<evidence type="ECO:0000256" key="1">
    <source>
        <dbReference type="SAM" id="Phobius"/>
    </source>
</evidence>
<gene>
    <name evidence="3" type="ORF">FHS34_005736</name>
</gene>
<reference evidence="3 4" key="1">
    <citation type="submission" date="2020-08" db="EMBL/GenBank/DDBJ databases">
        <title>Genomic Encyclopedia of Type Strains, Phase III (KMG-III): the genomes of soil and plant-associated and newly described type strains.</title>
        <authorList>
            <person name="Whitman W."/>
        </authorList>
    </citation>
    <scope>NUCLEOTIDE SEQUENCE [LARGE SCALE GENOMIC DNA]</scope>
    <source>
        <strain evidence="3 4">CECT 3313</strain>
    </source>
</reference>
<evidence type="ECO:0000256" key="2">
    <source>
        <dbReference type="SAM" id="SignalP"/>
    </source>
</evidence>
<proteinExistence type="predicted"/>
<comment type="caution">
    <text evidence="3">The sequence shown here is derived from an EMBL/GenBank/DDBJ whole genome shotgun (WGS) entry which is preliminary data.</text>
</comment>
<protein>
    <submittedName>
        <fullName evidence="3">Uncharacterized protein</fullName>
    </submittedName>
</protein>
<keyword evidence="1" id="KW-0812">Transmembrane</keyword>
<dbReference type="EMBL" id="JACHJK010000011">
    <property type="protein sequence ID" value="MBB5930243.1"/>
    <property type="molecule type" value="Genomic_DNA"/>
</dbReference>
<organism evidence="3 4">
    <name type="scientific">Streptomyces echinatus</name>
    <dbReference type="NCBI Taxonomy" id="67293"/>
    <lineage>
        <taxon>Bacteria</taxon>
        <taxon>Bacillati</taxon>
        <taxon>Actinomycetota</taxon>
        <taxon>Actinomycetes</taxon>
        <taxon>Kitasatosporales</taxon>
        <taxon>Streptomycetaceae</taxon>
        <taxon>Streptomyces</taxon>
    </lineage>
</organism>
<sequence length="453" mass="47074">MKAVPRTRSLPALLAVLTLVLATLFALAPGTRADTGISTIAAALRKGPVYVDPAARDQLSAADADTLAKRIKDAGKPLFITVLPAGYRTTNLFTDLRAATGVTGLYGIRLGDRFDARADSSVMSATARQNLVTSVQGEDAKAQLTDFTDRALANMGGHAPRGWGGSAGDGGGASATALVTAAVVLVAAGAGGYALVRRGRRRREQEQRAALDRLRVVVDEDITAFGEELDRLDFHPSEAGADDAMRADYERALDAYDSAKQRMTAATRPEDVRSVTEALEDGRFSLAQLAARREHRPLPERRPPCFFDPRHGPSVTDATWTPPGGAARQVPVCAADATRLADGRDPVVREVDTEYGRRPYWDAGPAYGPWAGGYFGGGLLPGLLVGTLLGGMMATPSYAADYGTGYGDFGSGGYEGGDVSGTDFDAGDFGGGFGDGGGFDGGGGGGGDFGGGF</sequence>
<dbReference type="AlphaFoldDB" id="A0A7W9UT51"/>
<name>A0A7W9UT51_9ACTN</name>
<evidence type="ECO:0000313" key="3">
    <source>
        <dbReference type="EMBL" id="MBB5930243.1"/>
    </source>
</evidence>
<keyword evidence="4" id="KW-1185">Reference proteome</keyword>
<keyword evidence="2" id="KW-0732">Signal</keyword>